<sequence length="982" mass="109003">MSLTEPSIQPVESNSTAKTEFFSAATAAEQPVQGSNHPTTDVAPGAGSPEPVQDPASPAGSRRSTHTPVLPQYSVYEDEDGRPYLKDAHGARYEIVREGIPMHHSTLFGVPSRDPSSESDIELTELTPASGEMPELALDIDPDQLSTHQLSIPTQRYTRALGISELPRASIDCRYRGTPSRHRGFARLDPRSKARLKETGASNARITEILQTMNKNGGAHRVDRPAPTQADNLTVAPREPIPASVQSAIDATLTPRHDSETHDSFERRARAALRTKEGALTAFPLPTAEPLGVGSGPRTRAFVPLPENYQSVGSASRAHLRFEETRSMGEFRRARMLDHEAARTLDVPVAMNNSASAYASGVEGHRNILSEFADNAEDAIREIIEGKVGVRVPLPADVRSPKVAEPHKYRGQDDHDLFTMDFLEKLLGWYRSNNFGGEDLDYFRVVLLQNYLEGEAHRWYVTETHAYAKENGGGTPEFADVICALHRRFIKSSSAQRATRAYNAVRWKPDSGPEALYSDLKEAGDRMVDTPVPAAMRLKFMELLPTWITRELRMSRGITAELTSYETIRTHARQVWEVDIALKEEDAAQRAAAGLANAPRTVEHRDGRARTYRDHTREAPRETRDHPRDTPRDTAREPTRESPREPRTRDGPRNEKDMTTRRATHTSGCFNCGGTDHFARDKKCPNYPGGNVAKPRVAAQRVLESYSDEDTDEASDLSVSASEEEDANTAPDLDELLAMAEEEEDRAEERMAAMGTKRRVRHFYSMRVVEEDETEEPSDGESSVTASSVPASEESELSEGQPPAYDEEHVVLGNYNQGPNCLVRATAENGLGVDQEYSVCQHLAHLEHRPDSGETNAPRIGVTQLPPLGGSPEQNAMEFEGYELNWLGESDFELGTIIDITVPLMAGCESAQEEIMWHERARANAGLRPLTALEYDANLKWLAKYRDYTPSHDDQMIEGWKDATHQELLDHPVYGSGARALE</sequence>
<feature type="region of interest" description="Disordered" evidence="1">
    <location>
        <begin position="592"/>
        <end position="675"/>
    </location>
</feature>
<feature type="compositionally biased region" description="Acidic residues" evidence="1">
    <location>
        <begin position="770"/>
        <end position="779"/>
    </location>
</feature>
<proteinExistence type="predicted"/>
<feature type="compositionally biased region" description="Polar residues" evidence="1">
    <location>
        <begin position="1"/>
        <end position="18"/>
    </location>
</feature>
<feature type="non-terminal residue" evidence="2">
    <location>
        <position position="1"/>
    </location>
</feature>
<protein>
    <submittedName>
        <fullName evidence="2">Uncharacterized protein</fullName>
    </submittedName>
</protein>
<dbReference type="Proteomes" id="UP001218188">
    <property type="component" value="Unassembled WGS sequence"/>
</dbReference>
<feature type="region of interest" description="Disordered" evidence="1">
    <location>
        <begin position="770"/>
        <end position="802"/>
    </location>
</feature>
<name>A0AAD6WM19_9AGAR</name>
<evidence type="ECO:0000313" key="2">
    <source>
        <dbReference type="EMBL" id="KAJ7017495.1"/>
    </source>
</evidence>
<feature type="compositionally biased region" description="Acidic residues" evidence="1">
    <location>
        <begin position="706"/>
        <end position="715"/>
    </location>
</feature>
<feature type="compositionally biased region" description="Basic and acidic residues" evidence="1">
    <location>
        <begin position="601"/>
        <end position="660"/>
    </location>
</feature>
<dbReference type="AlphaFoldDB" id="A0AAD6WM19"/>
<gene>
    <name evidence="2" type="ORF">C8F04DRAFT_1200378</name>
</gene>
<evidence type="ECO:0000313" key="3">
    <source>
        <dbReference type="Proteomes" id="UP001218188"/>
    </source>
</evidence>
<evidence type="ECO:0000256" key="1">
    <source>
        <dbReference type="SAM" id="MobiDB-lite"/>
    </source>
</evidence>
<dbReference type="EMBL" id="JARJCM010000400">
    <property type="protein sequence ID" value="KAJ7017495.1"/>
    <property type="molecule type" value="Genomic_DNA"/>
</dbReference>
<organism evidence="2 3">
    <name type="scientific">Mycena alexandri</name>
    <dbReference type="NCBI Taxonomy" id="1745969"/>
    <lineage>
        <taxon>Eukaryota</taxon>
        <taxon>Fungi</taxon>
        <taxon>Dikarya</taxon>
        <taxon>Basidiomycota</taxon>
        <taxon>Agaricomycotina</taxon>
        <taxon>Agaricomycetes</taxon>
        <taxon>Agaricomycetidae</taxon>
        <taxon>Agaricales</taxon>
        <taxon>Marasmiineae</taxon>
        <taxon>Mycenaceae</taxon>
        <taxon>Mycena</taxon>
    </lineage>
</organism>
<feature type="compositionally biased region" description="Acidic residues" evidence="1">
    <location>
        <begin position="722"/>
        <end position="732"/>
    </location>
</feature>
<reference evidence="2" key="1">
    <citation type="submission" date="2023-03" db="EMBL/GenBank/DDBJ databases">
        <title>Massive genome expansion in bonnet fungi (Mycena s.s.) driven by repeated elements and novel gene families across ecological guilds.</title>
        <authorList>
            <consortium name="Lawrence Berkeley National Laboratory"/>
            <person name="Harder C.B."/>
            <person name="Miyauchi S."/>
            <person name="Viragh M."/>
            <person name="Kuo A."/>
            <person name="Thoen E."/>
            <person name="Andreopoulos B."/>
            <person name="Lu D."/>
            <person name="Skrede I."/>
            <person name="Drula E."/>
            <person name="Henrissat B."/>
            <person name="Morin E."/>
            <person name="Kohler A."/>
            <person name="Barry K."/>
            <person name="LaButti K."/>
            <person name="Morin E."/>
            <person name="Salamov A."/>
            <person name="Lipzen A."/>
            <person name="Mereny Z."/>
            <person name="Hegedus B."/>
            <person name="Baldrian P."/>
            <person name="Stursova M."/>
            <person name="Weitz H."/>
            <person name="Taylor A."/>
            <person name="Grigoriev I.V."/>
            <person name="Nagy L.G."/>
            <person name="Martin F."/>
            <person name="Kauserud H."/>
        </authorList>
    </citation>
    <scope>NUCLEOTIDE SEQUENCE</scope>
    <source>
        <strain evidence="2">CBHHK200</strain>
    </source>
</reference>
<feature type="region of interest" description="Disordered" evidence="1">
    <location>
        <begin position="705"/>
        <end position="732"/>
    </location>
</feature>
<accession>A0AAD6WM19</accession>
<feature type="region of interest" description="Disordered" evidence="1">
    <location>
        <begin position="1"/>
        <end position="83"/>
    </location>
</feature>
<keyword evidence="3" id="KW-1185">Reference proteome</keyword>
<comment type="caution">
    <text evidence="2">The sequence shown here is derived from an EMBL/GenBank/DDBJ whole genome shotgun (WGS) entry which is preliminary data.</text>
</comment>